<feature type="transmembrane region" description="Helical" evidence="1">
    <location>
        <begin position="34"/>
        <end position="53"/>
    </location>
</feature>
<organism evidence="2 3">
    <name type="scientific">Streptomyces abyssalis</name>
    <dbReference type="NCBI Taxonomy" id="933944"/>
    <lineage>
        <taxon>Bacteria</taxon>
        <taxon>Bacillati</taxon>
        <taxon>Actinomycetota</taxon>
        <taxon>Actinomycetes</taxon>
        <taxon>Kitasatosporales</taxon>
        <taxon>Streptomycetaceae</taxon>
        <taxon>Streptomyces</taxon>
    </lineage>
</organism>
<keyword evidence="1" id="KW-1133">Transmembrane helix</keyword>
<proteinExistence type="predicted"/>
<dbReference type="EMBL" id="LJGT01000041">
    <property type="protein sequence ID" value="OEU85948.1"/>
    <property type="molecule type" value="Genomic_DNA"/>
</dbReference>
<evidence type="ECO:0000256" key="1">
    <source>
        <dbReference type="SAM" id="Phobius"/>
    </source>
</evidence>
<keyword evidence="3" id="KW-1185">Reference proteome</keyword>
<keyword evidence="1" id="KW-0812">Transmembrane</keyword>
<accession>A0A1E7JHK2</accession>
<dbReference type="Proteomes" id="UP000176087">
    <property type="component" value="Unassembled WGS sequence"/>
</dbReference>
<comment type="caution">
    <text evidence="2">The sequence shown here is derived from an EMBL/GenBank/DDBJ whole genome shotgun (WGS) entry which is preliminary data.</text>
</comment>
<protein>
    <submittedName>
        <fullName evidence="2">Uncharacterized protein</fullName>
    </submittedName>
</protein>
<keyword evidence="1" id="KW-0472">Membrane</keyword>
<dbReference type="AlphaFoldDB" id="A0A1E7JHK2"/>
<evidence type="ECO:0000313" key="3">
    <source>
        <dbReference type="Proteomes" id="UP000176087"/>
    </source>
</evidence>
<sequence length="185" mass="20949">MNRGKHAKKCPRRLLPKSEVLAPKPKPKPQPATWYQKFAVGAVVFGAWLMAPFDFIGDALWSLVQRIFRGIRWVFRTPERRRRRTQLKGGWKSLAGGLDTSMCIHGHKVLVVGERRLSLVYVGVDDSEIGWHHPLTDVARVEVATWRSTDDRGATLRWHFRDGSWADVFAKGPGWKALASAVPNS</sequence>
<name>A0A1E7JHK2_9ACTN</name>
<evidence type="ECO:0000313" key="2">
    <source>
        <dbReference type="EMBL" id="OEU85948.1"/>
    </source>
</evidence>
<reference evidence="2 3" key="1">
    <citation type="journal article" date="2016" name="Front. Microbiol.">
        <title>Comparative Genomics Analysis of Streptomyces Species Reveals Their Adaptation to the Marine Environment and Their Diversity at the Genomic Level.</title>
        <authorList>
            <person name="Tian X."/>
            <person name="Zhang Z."/>
            <person name="Yang T."/>
            <person name="Chen M."/>
            <person name="Li J."/>
            <person name="Chen F."/>
            <person name="Yang J."/>
            <person name="Li W."/>
            <person name="Zhang B."/>
            <person name="Zhang Z."/>
            <person name="Wu J."/>
            <person name="Zhang C."/>
            <person name="Long L."/>
            <person name="Xiao J."/>
        </authorList>
    </citation>
    <scope>NUCLEOTIDE SEQUENCE [LARGE SCALE GENOMIC DNA]</scope>
    <source>
        <strain evidence="2 3">SCSIO 10390</strain>
    </source>
</reference>
<gene>
    <name evidence="2" type="ORF">AN215_26670</name>
</gene>